<sequence length="49" mass="5149">MRCSIFTALVLTLALTLTSASPIPIDTNEVSAREAEAQLPPGCSPFVCI</sequence>
<feature type="chain" id="PRO_5002749031" evidence="1">
    <location>
        <begin position="21"/>
        <end position="49"/>
    </location>
</feature>
<evidence type="ECO:0000256" key="1">
    <source>
        <dbReference type="SAM" id="SignalP"/>
    </source>
</evidence>
<dbReference type="HOGENOM" id="CLU_205462_0_0_1"/>
<dbReference type="KEGG" id="lbc:LACBIDRAFT_298983"/>
<reference evidence="2 3" key="1">
    <citation type="journal article" date="2008" name="Nature">
        <title>The genome of Laccaria bicolor provides insights into mycorrhizal symbiosis.</title>
        <authorList>
            <person name="Martin F."/>
            <person name="Aerts A."/>
            <person name="Ahren D."/>
            <person name="Brun A."/>
            <person name="Danchin E.G.J."/>
            <person name="Duchaussoy F."/>
            <person name="Gibon J."/>
            <person name="Kohler A."/>
            <person name="Lindquist E."/>
            <person name="Pereda V."/>
            <person name="Salamov A."/>
            <person name="Shapiro H.J."/>
            <person name="Wuyts J."/>
            <person name="Blaudez D."/>
            <person name="Buee M."/>
            <person name="Brokstein P."/>
            <person name="Canbaeck B."/>
            <person name="Cohen D."/>
            <person name="Courty P.E."/>
            <person name="Coutinho P.M."/>
            <person name="Delaruelle C."/>
            <person name="Detter J.C."/>
            <person name="Deveau A."/>
            <person name="DiFazio S."/>
            <person name="Duplessis S."/>
            <person name="Fraissinet-Tachet L."/>
            <person name="Lucic E."/>
            <person name="Frey-Klett P."/>
            <person name="Fourrey C."/>
            <person name="Feussner I."/>
            <person name="Gay G."/>
            <person name="Grimwood J."/>
            <person name="Hoegger P.J."/>
            <person name="Jain P."/>
            <person name="Kilaru S."/>
            <person name="Labbe J."/>
            <person name="Lin Y.C."/>
            <person name="Legue V."/>
            <person name="Le Tacon F."/>
            <person name="Marmeisse R."/>
            <person name="Melayah D."/>
            <person name="Montanini B."/>
            <person name="Muratet M."/>
            <person name="Nehls U."/>
            <person name="Niculita-Hirzel H."/>
            <person name="Oudot-Le Secq M.P."/>
            <person name="Peter M."/>
            <person name="Quesneville H."/>
            <person name="Rajashekar B."/>
            <person name="Reich M."/>
            <person name="Rouhier N."/>
            <person name="Schmutz J."/>
            <person name="Yin T."/>
            <person name="Chalot M."/>
            <person name="Henrissat B."/>
            <person name="Kuees U."/>
            <person name="Lucas S."/>
            <person name="Van de Peer Y."/>
            <person name="Podila G.K."/>
            <person name="Polle A."/>
            <person name="Pukkila P.J."/>
            <person name="Richardson P.M."/>
            <person name="Rouze P."/>
            <person name="Sanders I.R."/>
            <person name="Stajich J.E."/>
            <person name="Tunlid A."/>
            <person name="Tuskan G."/>
            <person name="Grigoriev I.V."/>
        </authorList>
    </citation>
    <scope>NUCLEOTIDE SEQUENCE [LARGE SCALE GENOMIC DNA]</scope>
    <source>
        <strain evidence="3">S238N-H82 / ATCC MYA-4686</strain>
    </source>
</reference>
<dbReference type="GeneID" id="6077757"/>
<evidence type="ECO:0000313" key="2">
    <source>
        <dbReference type="EMBL" id="EDR07143.1"/>
    </source>
</evidence>
<evidence type="ECO:0000313" key="3">
    <source>
        <dbReference type="Proteomes" id="UP000001194"/>
    </source>
</evidence>
<proteinExistence type="predicted"/>
<organism evidence="3">
    <name type="scientific">Laccaria bicolor (strain S238N-H82 / ATCC MYA-4686)</name>
    <name type="common">Bicoloured deceiver</name>
    <name type="synonym">Laccaria laccata var. bicolor</name>
    <dbReference type="NCBI Taxonomy" id="486041"/>
    <lineage>
        <taxon>Eukaryota</taxon>
        <taxon>Fungi</taxon>
        <taxon>Dikarya</taxon>
        <taxon>Basidiomycota</taxon>
        <taxon>Agaricomycotina</taxon>
        <taxon>Agaricomycetes</taxon>
        <taxon>Agaricomycetidae</taxon>
        <taxon>Agaricales</taxon>
        <taxon>Agaricineae</taxon>
        <taxon>Hydnangiaceae</taxon>
        <taxon>Laccaria</taxon>
    </lineage>
</organism>
<accession>B0DDS3</accession>
<name>B0DDS3_LACBS</name>
<protein>
    <submittedName>
        <fullName evidence="2">Predicted protein</fullName>
    </submittedName>
</protein>
<dbReference type="AlphaFoldDB" id="B0DDS3"/>
<keyword evidence="3" id="KW-1185">Reference proteome</keyword>
<dbReference type="InParanoid" id="B0DDS3"/>
<dbReference type="Proteomes" id="UP000001194">
    <property type="component" value="Unassembled WGS sequence"/>
</dbReference>
<feature type="signal peptide" evidence="1">
    <location>
        <begin position="1"/>
        <end position="20"/>
    </location>
</feature>
<keyword evidence="1" id="KW-0732">Signal</keyword>
<dbReference type="EMBL" id="DS547105">
    <property type="protein sequence ID" value="EDR07143.1"/>
    <property type="molecule type" value="Genomic_DNA"/>
</dbReference>
<gene>
    <name evidence="2" type="ORF">LACBIDRAFT_298983</name>
</gene>
<dbReference type="RefSeq" id="XP_001882074.1">
    <property type="nucleotide sequence ID" value="XM_001882039.1"/>
</dbReference>